<reference evidence="11 12" key="1">
    <citation type="submission" date="2023-04" db="EMBL/GenBank/DDBJ databases">
        <title>Spirochaete genome identified in red abalone sample constitutes a novel genus.</title>
        <authorList>
            <person name="Sharma S.P."/>
            <person name="Purcell C.M."/>
            <person name="Hyde J.R."/>
            <person name="Severin A.J."/>
        </authorList>
    </citation>
    <scope>NUCLEOTIDE SEQUENCE [LARGE SCALE GENOMIC DNA]</scope>
    <source>
        <strain evidence="11 12">SP-2023</strain>
    </source>
</reference>
<dbReference type="RefSeq" id="WP_326928570.1">
    <property type="nucleotide sequence ID" value="NZ_CP123443.1"/>
</dbReference>
<dbReference type="EMBL" id="CP123443">
    <property type="protein sequence ID" value="WGK70359.1"/>
    <property type="molecule type" value="Genomic_DNA"/>
</dbReference>
<evidence type="ECO:0000256" key="9">
    <source>
        <dbReference type="HAMAP-Rule" id="MF_00016"/>
    </source>
</evidence>
<dbReference type="InterPro" id="IPR027417">
    <property type="entry name" value="P-loop_NTPase"/>
</dbReference>
<dbReference type="PANTHER" id="PTHR42848">
    <property type="match status" value="1"/>
</dbReference>
<keyword evidence="5 9" id="KW-0067">ATP-binding</keyword>
<dbReference type="CDD" id="cd00009">
    <property type="entry name" value="AAA"/>
    <property type="match status" value="1"/>
</dbReference>
<feature type="region of interest" description="Head domain (RuvB-H)" evidence="9">
    <location>
        <begin position="257"/>
        <end position="332"/>
    </location>
</feature>
<keyword evidence="7 9" id="KW-0233">DNA recombination</keyword>
<dbReference type="Gene3D" id="3.40.50.300">
    <property type="entry name" value="P-loop containing nucleotide triphosphate hydrolases"/>
    <property type="match status" value="1"/>
</dbReference>
<keyword evidence="2 9" id="KW-0547">Nucleotide-binding</keyword>
<evidence type="ECO:0000259" key="10">
    <source>
        <dbReference type="SMART" id="SM00382"/>
    </source>
</evidence>
<dbReference type="Pfam" id="PF05491">
    <property type="entry name" value="WHD_RuvB"/>
    <property type="match status" value="1"/>
</dbReference>
<feature type="binding site" evidence="9">
    <location>
        <position position="23"/>
    </location>
    <ligand>
        <name>ATP</name>
        <dbReference type="ChEBI" id="CHEBI:30616"/>
    </ligand>
</feature>
<dbReference type="Proteomes" id="UP001228690">
    <property type="component" value="Chromosome"/>
</dbReference>
<dbReference type="Gene3D" id="1.10.8.60">
    <property type="match status" value="1"/>
</dbReference>
<feature type="binding site" evidence="9">
    <location>
        <position position="312"/>
    </location>
    <ligand>
        <name>DNA</name>
        <dbReference type="ChEBI" id="CHEBI:16991"/>
    </ligand>
</feature>
<organism evidence="11 12">
    <name type="scientific">Candidatus Haliotispira prima</name>
    <dbReference type="NCBI Taxonomy" id="3034016"/>
    <lineage>
        <taxon>Bacteria</taxon>
        <taxon>Pseudomonadati</taxon>
        <taxon>Spirochaetota</taxon>
        <taxon>Spirochaetia</taxon>
        <taxon>Spirochaetales</taxon>
        <taxon>Spirochaetaceae</taxon>
        <taxon>Candidatus Haliotispira</taxon>
    </lineage>
</organism>
<dbReference type="InterPro" id="IPR004605">
    <property type="entry name" value="DNA_helicase_Holl-junc_RuvB"/>
</dbReference>
<evidence type="ECO:0000256" key="7">
    <source>
        <dbReference type="ARBA" id="ARBA00023172"/>
    </source>
</evidence>
<evidence type="ECO:0000256" key="3">
    <source>
        <dbReference type="ARBA" id="ARBA00022763"/>
    </source>
</evidence>
<feature type="domain" description="AAA+ ATPase" evidence="10">
    <location>
        <begin position="53"/>
        <end position="186"/>
    </location>
</feature>
<comment type="function">
    <text evidence="9">The RuvA-RuvB-RuvC complex processes Holliday junction (HJ) DNA during genetic recombination and DNA repair, while the RuvA-RuvB complex plays an important role in the rescue of blocked DNA replication forks via replication fork reversal (RFR). RuvA specifically binds to HJ cruciform DNA, conferring on it an open structure. The RuvB hexamer acts as an ATP-dependent pump, pulling dsDNA into and through the RuvAB complex. RuvB forms 2 homohexamers on either side of HJ DNA bound by 1 or 2 RuvA tetramers; 4 subunits per hexamer contact DNA at a time. Coordinated motions by a converter formed by DNA-disengaged RuvB subunits stimulates ATP hydrolysis and nucleotide exchange. Immobilization of the converter enables RuvB to convert the ATP-contained energy into a lever motion, pulling 2 nucleotides of DNA out of the RuvA tetramer per ATP hydrolyzed, thus driving DNA branch migration. The RuvB motors rotate together with the DNA substrate, which together with the progressing nucleotide cycle form the mechanistic basis for DNA recombination by continuous HJ branch migration. Branch migration allows RuvC to scan DNA until it finds its consensus sequence, where it cleaves and resolves cruciform DNA.</text>
</comment>
<comment type="similarity">
    <text evidence="9">Belongs to the RuvB family.</text>
</comment>
<feature type="binding site" evidence="9">
    <location>
        <position position="68"/>
    </location>
    <ligand>
        <name>Mg(2+)</name>
        <dbReference type="ChEBI" id="CHEBI:18420"/>
    </ligand>
</feature>
<dbReference type="NCBIfam" id="NF000868">
    <property type="entry name" value="PRK00080.1"/>
    <property type="match status" value="1"/>
</dbReference>
<keyword evidence="11" id="KW-0347">Helicase</keyword>
<dbReference type="SMART" id="SM00382">
    <property type="entry name" value="AAA"/>
    <property type="match status" value="1"/>
</dbReference>
<dbReference type="InterPro" id="IPR041445">
    <property type="entry name" value="AAA_lid_4"/>
</dbReference>
<dbReference type="Pfam" id="PF17864">
    <property type="entry name" value="AAA_lid_4"/>
    <property type="match status" value="1"/>
</dbReference>
<gene>
    <name evidence="9 11" type="primary">ruvB</name>
    <name evidence="11" type="ORF">P0082_05720</name>
</gene>
<dbReference type="Pfam" id="PF05496">
    <property type="entry name" value="RuvB_N"/>
    <property type="match status" value="1"/>
</dbReference>
<dbReference type="GO" id="GO:0016787">
    <property type="term" value="F:hydrolase activity"/>
    <property type="evidence" value="ECO:0007669"/>
    <property type="project" value="UniProtKB-KW"/>
</dbReference>
<feature type="binding site" evidence="9">
    <location>
        <position position="67"/>
    </location>
    <ligand>
        <name>ATP</name>
        <dbReference type="ChEBI" id="CHEBI:30616"/>
    </ligand>
</feature>
<dbReference type="SUPFAM" id="SSF46785">
    <property type="entry name" value="Winged helix' DNA-binding domain"/>
    <property type="match status" value="1"/>
</dbReference>
<name>A0ABY8MNL6_9SPIO</name>
<accession>A0ABY8MNL6</accession>
<keyword evidence="12" id="KW-1185">Reference proteome</keyword>
<dbReference type="SUPFAM" id="SSF52540">
    <property type="entry name" value="P-loop containing nucleoside triphosphate hydrolases"/>
    <property type="match status" value="1"/>
</dbReference>
<feature type="binding site" evidence="9">
    <location>
        <position position="68"/>
    </location>
    <ligand>
        <name>ATP</name>
        <dbReference type="ChEBI" id="CHEBI:30616"/>
    </ligand>
</feature>
<feature type="binding site" evidence="9">
    <location>
        <position position="69"/>
    </location>
    <ligand>
        <name>ATP</name>
        <dbReference type="ChEBI" id="CHEBI:30616"/>
    </ligand>
</feature>
<dbReference type="PANTHER" id="PTHR42848:SF1">
    <property type="entry name" value="HOLLIDAY JUNCTION BRANCH MIGRATION COMPLEX SUBUNIT RUVB"/>
    <property type="match status" value="1"/>
</dbReference>
<dbReference type="EC" id="3.6.4.-" evidence="9"/>
<comment type="subunit">
    <text evidence="9">Homohexamer. Forms an RuvA(8)-RuvB(12)-Holliday junction (HJ) complex. HJ DNA is sandwiched between 2 RuvA tetramers; dsDNA enters through RuvA and exits via RuvB. An RuvB hexamer assembles on each DNA strand where it exits the tetramer. Each RuvB hexamer is contacted by two RuvA subunits (via domain III) on 2 adjacent RuvB subunits; this complex drives branch migration. In the full resolvosome a probable DNA-RuvA(4)-RuvB(12)-RuvC(2) complex forms which resolves the HJ.</text>
</comment>
<evidence type="ECO:0000256" key="2">
    <source>
        <dbReference type="ARBA" id="ARBA00022741"/>
    </source>
</evidence>
<dbReference type="InterPro" id="IPR008823">
    <property type="entry name" value="RuvB_wg_C"/>
</dbReference>
<dbReference type="InterPro" id="IPR036388">
    <property type="entry name" value="WH-like_DNA-bd_sf"/>
</dbReference>
<evidence type="ECO:0000256" key="5">
    <source>
        <dbReference type="ARBA" id="ARBA00022840"/>
    </source>
</evidence>
<feature type="binding site" evidence="9">
    <location>
        <position position="64"/>
    </location>
    <ligand>
        <name>ATP</name>
        <dbReference type="ChEBI" id="CHEBI:30616"/>
    </ligand>
</feature>
<comment type="subcellular location">
    <subcellularLocation>
        <location evidence="9">Cytoplasm</location>
    </subcellularLocation>
</comment>
<evidence type="ECO:0000313" key="12">
    <source>
        <dbReference type="Proteomes" id="UP001228690"/>
    </source>
</evidence>
<evidence type="ECO:0000256" key="1">
    <source>
        <dbReference type="ARBA" id="ARBA00022490"/>
    </source>
</evidence>
<dbReference type="InterPro" id="IPR008824">
    <property type="entry name" value="RuvB-like_N"/>
</dbReference>
<dbReference type="InterPro" id="IPR036390">
    <property type="entry name" value="WH_DNA-bd_sf"/>
</dbReference>
<evidence type="ECO:0000313" key="11">
    <source>
        <dbReference type="EMBL" id="WGK70359.1"/>
    </source>
</evidence>
<proteinExistence type="inferred from homology"/>
<feature type="binding site" evidence="9">
    <location>
        <position position="183"/>
    </location>
    <ligand>
        <name>ATP</name>
        <dbReference type="ChEBI" id="CHEBI:30616"/>
    </ligand>
</feature>
<feature type="binding site" evidence="9">
    <location>
        <position position="22"/>
    </location>
    <ligand>
        <name>ATP</name>
        <dbReference type="ChEBI" id="CHEBI:30616"/>
    </ligand>
</feature>
<keyword evidence="4 9" id="KW-0378">Hydrolase</keyword>
<keyword evidence="8 9" id="KW-0234">DNA repair</keyword>
<sequence>MSFDSSLLQNQFQDDDFPEESLRPKCLLDFRGQSLAKENLSVYIRAALERKEALDHVFISGPPGLGKTTLAGIIANEMGAEFRATGAPALEKAKDLAGLLTSLSPNSVFFIDEIHRLRPTIEEMLYIAMEDGELDWIIGEGPAARAVRVPLPPFTLVGATTRPGAVSSPLITRFGIQQRLNYYSITELEEVIIHSAKLLPSDIRADAATLLAQCSRGTPRVAIRLLRRMRDYAQEARSPIITRKVIEHSLVRLEIDRLGLVRLDREILHTIIHKFGGGPVGVETLAIAVGESRGTLEDFYEPYLIQCGLLQRSSRGRIATGLAHSHLEENSV</sequence>
<dbReference type="GO" id="GO:0003678">
    <property type="term" value="F:DNA helicase activity"/>
    <property type="evidence" value="ECO:0007669"/>
    <property type="project" value="UniProtKB-EC"/>
</dbReference>
<comment type="domain">
    <text evidence="9">Has 3 domains, the large (RuvB-L) and small ATPase (RuvB-S) domains and the C-terminal head (RuvB-H) domain. The head domain binds DNA, while the ATPase domains jointly bind ATP, ADP or are empty depending on the state of the subunit in the translocation cycle. During a single DNA translocation step the structure of each domain remains the same, but their relative positions change.</text>
</comment>
<dbReference type="InterPro" id="IPR003593">
    <property type="entry name" value="AAA+_ATPase"/>
</dbReference>
<keyword evidence="1 9" id="KW-0963">Cytoplasm</keyword>
<keyword evidence="6 9" id="KW-0238">DNA-binding</keyword>
<feature type="binding site" evidence="9">
    <location>
        <position position="293"/>
    </location>
    <ligand>
        <name>DNA</name>
        <dbReference type="ChEBI" id="CHEBI:16991"/>
    </ligand>
</feature>
<comment type="caution">
    <text evidence="9">Lacks conserved residue(s) required for the propagation of feature annotation.</text>
</comment>
<feature type="region of interest" description="Small ATPAse domain (RuvB-S)" evidence="9">
    <location>
        <begin position="184"/>
        <end position="254"/>
    </location>
</feature>
<feature type="binding site" evidence="9">
    <location>
        <position position="220"/>
    </location>
    <ligand>
        <name>ATP</name>
        <dbReference type="ChEBI" id="CHEBI:30616"/>
    </ligand>
</feature>
<evidence type="ECO:0000256" key="4">
    <source>
        <dbReference type="ARBA" id="ARBA00022801"/>
    </source>
</evidence>
<evidence type="ECO:0000256" key="8">
    <source>
        <dbReference type="ARBA" id="ARBA00023204"/>
    </source>
</evidence>
<feature type="binding site" evidence="9">
    <location>
        <position position="317"/>
    </location>
    <ligand>
        <name>DNA</name>
        <dbReference type="ChEBI" id="CHEBI:16991"/>
    </ligand>
</feature>
<dbReference type="NCBIfam" id="TIGR00635">
    <property type="entry name" value="ruvB"/>
    <property type="match status" value="1"/>
</dbReference>
<dbReference type="HAMAP" id="MF_00016">
    <property type="entry name" value="DNA_HJ_migration_RuvB"/>
    <property type="match status" value="1"/>
</dbReference>
<feature type="binding site" evidence="9">
    <location>
        <position position="173"/>
    </location>
    <ligand>
        <name>ATP</name>
        <dbReference type="ChEBI" id="CHEBI:30616"/>
    </ligand>
</feature>
<protein>
    <recommendedName>
        <fullName evidence="9">Holliday junction branch migration complex subunit RuvB</fullName>
        <ecNumber evidence="9">3.6.4.-</ecNumber>
    </recommendedName>
</protein>
<dbReference type="Gene3D" id="1.10.10.10">
    <property type="entry name" value="Winged helix-like DNA-binding domain superfamily/Winged helix DNA-binding domain"/>
    <property type="match status" value="1"/>
</dbReference>
<keyword evidence="3 9" id="KW-0227">DNA damage</keyword>
<comment type="catalytic activity">
    <reaction evidence="9">
        <text>ATP + H2O = ADP + phosphate + H(+)</text>
        <dbReference type="Rhea" id="RHEA:13065"/>
        <dbReference type="ChEBI" id="CHEBI:15377"/>
        <dbReference type="ChEBI" id="CHEBI:15378"/>
        <dbReference type="ChEBI" id="CHEBI:30616"/>
        <dbReference type="ChEBI" id="CHEBI:43474"/>
        <dbReference type="ChEBI" id="CHEBI:456216"/>
    </reaction>
</comment>
<evidence type="ECO:0000256" key="6">
    <source>
        <dbReference type="ARBA" id="ARBA00023125"/>
    </source>
</evidence>